<evidence type="ECO:0000256" key="2">
    <source>
        <dbReference type="ARBA" id="ARBA00012438"/>
    </source>
</evidence>
<dbReference type="SUPFAM" id="SSF47384">
    <property type="entry name" value="Homodimeric domain of signal transducing histidine kinase"/>
    <property type="match status" value="1"/>
</dbReference>
<dbReference type="PROSITE" id="PS50109">
    <property type="entry name" value="HIS_KIN"/>
    <property type="match status" value="1"/>
</dbReference>
<dbReference type="PRINTS" id="PR00344">
    <property type="entry name" value="BCTRLSENSOR"/>
</dbReference>
<gene>
    <name evidence="12" type="ORF">PN457_15175</name>
</gene>
<feature type="domain" description="Histidine kinase" evidence="8">
    <location>
        <begin position="682"/>
        <end position="899"/>
    </location>
</feature>
<feature type="domain" description="PAS" evidence="10">
    <location>
        <begin position="270"/>
        <end position="344"/>
    </location>
</feature>
<dbReference type="SMART" id="SM00388">
    <property type="entry name" value="HisKA"/>
    <property type="match status" value="1"/>
</dbReference>
<dbReference type="SMART" id="SM00448">
    <property type="entry name" value="REC"/>
    <property type="match status" value="1"/>
</dbReference>
<dbReference type="CDD" id="cd00130">
    <property type="entry name" value="PAS"/>
    <property type="match status" value="3"/>
</dbReference>
<dbReference type="Gene3D" id="3.30.450.20">
    <property type="entry name" value="PAS domain"/>
    <property type="match status" value="4"/>
</dbReference>
<keyword evidence="13" id="KW-1185">Reference proteome</keyword>
<dbReference type="InterPro" id="IPR000014">
    <property type="entry name" value="PAS"/>
</dbReference>
<dbReference type="PROSITE" id="PS50113">
    <property type="entry name" value="PAC"/>
    <property type="match status" value="3"/>
</dbReference>
<dbReference type="InterPro" id="IPR000700">
    <property type="entry name" value="PAS-assoc_C"/>
</dbReference>
<dbReference type="InterPro" id="IPR005467">
    <property type="entry name" value="His_kinase_dom"/>
</dbReference>
<comment type="catalytic activity">
    <reaction evidence="1">
        <text>ATP + protein L-histidine = ADP + protein N-phospho-L-histidine.</text>
        <dbReference type="EC" id="2.7.13.3"/>
    </reaction>
</comment>
<evidence type="ECO:0000256" key="5">
    <source>
        <dbReference type="ARBA" id="ARBA00023012"/>
    </source>
</evidence>
<dbReference type="InterPro" id="IPR003594">
    <property type="entry name" value="HATPase_dom"/>
</dbReference>
<dbReference type="Pfam" id="PF02518">
    <property type="entry name" value="HATPase_c"/>
    <property type="match status" value="1"/>
</dbReference>
<dbReference type="SMART" id="SM00086">
    <property type="entry name" value="PAC"/>
    <property type="match status" value="3"/>
</dbReference>
<dbReference type="CDD" id="cd16922">
    <property type="entry name" value="HATPase_EvgS-ArcB-TorS-like"/>
    <property type="match status" value="1"/>
</dbReference>
<dbReference type="Proteomes" id="UP001212499">
    <property type="component" value="Unassembled WGS sequence"/>
</dbReference>
<keyword evidence="4" id="KW-0808">Transferase</keyword>
<evidence type="ECO:0000313" key="12">
    <source>
        <dbReference type="EMBL" id="MDB9540981.1"/>
    </source>
</evidence>
<dbReference type="PROSITE" id="PS50110">
    <property type="entry name" value="RESPONSE_REGULATORY"/>
    <property type="match status" value="1"/>
</dbReference>
<feature type="modified residue" description="4-aspartylphosphate" evidence="6">
    <location>
        <position position="58"/>
    </location>
</feature>
<evidence type="ECO:0000259" key="9">
    <source>
        <dbReference type="PROSITE" id="PS50110"/>
    </source>
</evidence>
<keyword evidence="4" id="KW-0418">Kinase</keyword>
<feature type="coiled-coil region" evidence="7">
    <location>
        <begin position="648"/>
        <end position="678"/>
    </location>
</feature>
<dbReference type="EC" id="2.7.13.3" evidence="2"/>
<dbReference type="SMART" id="SM00387">
    <property type="entry name" value="HATPase_c"/>
    <property type="match status" value="1"/>
</dbReference>
<dbReference type="Pfam" id="PF00072">
    <property type="entry name" value="Response_reg"/>
    <property type="match status" value="1"/>
</dbReference>
<dbReference type="InterPro" id="IPR004358">
    <property type="entry name" value="Sig_transdc_His_kin-like_C"/>
</dbReference>
<evidence type="ECO:0000259" key="8">
    <source>
        <dbReference type="PROSITE" id="PS50109"/>
    </source>
</evidence>
<feature type="domain" description="PAS" evidence="10">
    <location>
        <begin position="403"/>
        <end position="475"/>
    </location>
</feature>
<feature type="domain" description="PAC" evidence="11">
    <location>
        <begin position="605"/>
        <end position="657"/>
    </location>
</feature>
<name>A0ABT5AX27_9CYAN</name>
<evidence type="ECO:0000256" key="6">
    <source>
        <dbReference type="PROSITE-ProRule" id="PRU00169"/>
    </source>
</evidence>
<proteinExistence type="predicted"/>
<keyword evidence="3 6" id="KW-0597">Phosphoprotein</keyword>
<dbReference type="Pfam" id="PF08447">
    <property type="entry name" value="PAS_3"/>
    <property type="match status" value="3"/>
</dbReference>
<dbReference type="PANTHER" id="PTHR43547">
    <property type="entry name" value="TWO-COMPONENT HISTIDINE KINASE"/>
    <property type="match status" value="1"/>
</dbReference>
<dbReference type="EMBL" id="JAQMUH010000175">
    <property type="protein sequence ID" value="MDB9540981.1"/>
    <property type="molecule type" value="Genomic_DNA"/>
</dbReference>
<sequence length="900" mass="102188">MTEPVTVLIIDDCQEDRQAYRRYLLQDQEYIYTVMEEESGEGALKLCQQFHPDAILLDFLLPDLDGLEFLAELQQQSQKIMPAVIMLTGYGNETVAVAAMKSGVQDYLVKGQTTGERLRSTIHSAIKNVQLSQELQRSEERFRTSIENMLDCFGIFSAVRQQMGEILGFRVDYMNAAACEFSQIMSGVQGEYLCNILLNIRDNGLFDECCRVVETGQPLEKESVVWTACDQRRQSAKVIDIRISKMGDGFVASWRDVTAKKQAEDKLRNSQQFIEAITNTIPGMLYVYDLIQQQNIYTNNQFTKLLGYTAQEIQDMGTELLPLLMHPEDWVRFTRHLQVINSAGDGEIVEFEYRMRHTNGEWRWFVSRDTVFNRSVDGSPRHIVGTAFDITVRKQVEEQLRLSNERFQLAAAAVNCLIYDIDFKNNTVSRTEGLTRILGYSLAEAVPTHKWWMEKIHPEDRKGVGEQWRNVLSKGQYYSLEYRILHKDQGYRYILDQGIIVRDPHGQIIIRAVGSATDISDRKATETALRDSEERYRYLSNAIPQLVWICNLEGEYEYVNQQWCEFTGQTMEQALGLGWRQVIHPDDLPSVIHSGIKALETGEAMNTETRYRKFDGSYCWHLARGLPIKNDQGLVIKWFGTSTDIDQHKQLEAERDRLLQLEQAARTAAETANQTKDEFVAMVSHDLRSPLNAILGWAKLLRTRELPPDTVDRALETIERNAQSQSKLLEDLLNMTRILRGQLQIELRPVNLVSLVKASVETVYPDASGKGIHLESVIDESIPPIVGDTHRLSQVLGNLLSNAIKFTPSGGKVQVQLAKNDQSSIRIQVSDTGVGIKPEFLPHVFKRYHQAECSHQQTGLGLGLAIARHLVELHGGTIEAHSPGEGLGATFTVKLPLFTE</sequence>
<dbReference type="Pfam" id="PF00512">
    <property type="entry name" value="HisKA"/>
    <property type="match status" value="1"/>
</dbReference>
<comment type="caution">
    <text evidence="12">The sequence shown here is derived from an EMBL/GenBank/DDBJ whole genome shotgun (WGS) entry which is preliminary data.</text>
</comment>
<dbReference type="InterPro" id="IPR036890">
    <property type="entry name" value="HATPase_C_sf"/>
</dbReference>
<evidence type="ECO:0000256" key="7">
    <source>
        <dbReference type="SAM" id="Coils"/>
    </source>
</evidence>
<organism evidence="12 13">
    <name type="scientific">Anabaenopsis arnoldii</name>
    <dbReference type="NCBI Taxonomy" id="2152938"/>
    <lineage>
        <taxon>Bacteria</taxon>
        <taxon>Bacillati</taxon>
        <taxon>Cyanobacteriota</taxon>
        <taxon>Cyanophyceae</taxon>
        <taxon>Nostocales</taxon>
        <taxon>Nodulariaceae</taxon>
        <taxon>Anabaenopsis</taxon>
    </lineage>
</organism>
<dbReference type="InterPro" id="IPR001789">
    <property type="entry name" value="Sig_transdc_resp-reg_receiver"/>
</dbReference>
<protein>
    <recommendedName>
        <fullName evidence="2">histidine kinase</fullName>
        <ecNumber evidence="2">2.7.13.3</ecNumber>
    </recommendedName>
</protein>
<evidence type="ECO:0000259" key="10">
    <source>
        <dbReference type="PROSITE" id="PS50112"/>
    </source>
</evidence>
<dbReference type="SMART" id="SM00091">
    <property type="entry name" value="PAS"/>
    <property type="match status" value="3"/>
</dbReference>
<dbReference type="Gene3D" id="3.40.50.2300">
    <property type="match status" value="1"/>
</dbReference>
<dbReference type="SUPFAM" id="SSF52172">
    <property type="entry name" value="CheY-like"/>
    <property type="match status" value="1"/>
</dbReference>
<dbReference type="InterPro" id="IPR036097">
    <property type="entry name" value="HisK_dim/P_sf"/>
</dbReference>
<dbReference type="RefSeq" id="WP_271734246.1">
    <property type="nucleotide sequence ID" value="NZ_JANQDP010000183.1"/>
</dbReference>
<evidence type="ECO:0000256" key="4">
    <source>
        <dbReference type="ARBA" id="ARBA00022777"/>
    </source>
</evidence>
<feature type="domain" description="Response regulatory" evidence="9">
    <location>
        <begin position="6"/>
        <end position="125"/>
    </location>
</feature>
<keyword evidence="5" id="KW-0902">Two-component regulatory system</keyword>
<dbReference type="SUPFAM" id="SSF55874">
    <property type="entry name" value="ATPase domain of HSP90 chaperone/DNA topoisomerase II/histidine kinase"/>
    <property type="match status" value="1"/>
</dbReference>
<dbReference type="PROSITE" id="PS50112">
    <property type="entry name" value="PAS"/>
    <property type="match status" value="3"/>
</dbReference>
<evidence type="ECO:0000256" key="3">
    <source>
        <dbReference type="ARBA" id="ARBA00022553"/>
    </source>
</evidence>
<dbReference type="InterPro" id="IPR001610">
    <property type="entry name" value="PAC"/>
</dbReference>
<dbReference type="NCBIfam" id="TIGR00229">
    <property type="entry name" value="sensory_box"/>
    <property type="match status" value="3"/>
</dbReference>
<dbReference type="SUPFAM" id="SSF55785">
    <property type="entry name" value="PYP-like sensor domain (PAS domain)"/>
    <property type="match status" value="3"/>
</dbReference>
<dbReference type="InterPro" id="IPR011006">
    <property type="entry name" value="CheY-like_superfamily"/>
</dbReference>
<dbReference type="Gene3D" id="1.10.287.130">
    <property type="match status" value="1"/>
</dbReference>
<dbReference type="Gene3D" id="3.30.565.10">
    <property type="entry name" value="Histidine kinase-like ATPase, C-terminal domain"/>
    <property type="match status" value="1"/>
</dbReference>
<evidence type="ECO:0000313" key="13">
    <source>
        <dbReference type="Proteomes" id="UP001212499"/>
    </source>
</evidence>
<dbReference type="CDD" id="cd00156">
    <property type="entry name" value="REC"/>
    <property type="match status" value="1"/>
</dbReference>
<dbReference type="PANTHER" id="PTHR43547:SF2">
    <property type="entry name" value="HYBRID SIGNAL TRANSDUCTION HISTIDINE KINASE C"/>
    <property type="match status" value="1"/>
</dbReference>
<reference evidence="12 13" key="1">
    <citation type="submission" date="2023-01" db="EMBL/GenBank/DDBJ databases">
        <title>Genomes from the Australian National Cyanobacteria Reference Collection.</title>
        <authorList>
            <person name="Willis A."/>
            <person name="Lee E.M.F."/>
        </authorList>
    </citation>
    <scope>NUCLEOTIDE SEQUENCE [LARGE SCALE GENOMIC DNA]</scope>
    <source>
        <strain evidence="12 13">CS-1033</strain>
    </source>
</reference>
<dbReference type="InterPro" id="IPR035965">
    <property type="entry name" value="PAS-like_dom_sf"/>
</dbReference>
<feature type="domain" description="PAC" evidence="11">
    <location>
        <begin position="349"/>
        <end position="402"/>
    </location>
</feature>
<evidence type="ECO:0000256" key="1">
    <source>
        <dbReference type="ARBA" id="ARBA00000085"/>
    </source>
</evidence>
<keyword evidence="7" id="KW-0175">Coiled coil</keyword>
<feature type="domain" description="PAS" evidence="10">
    <location>
        <begin position="532"/>
        <end position="602"/>
    </location>
</feature>
<accession>A0ABT5AX27</accession>
<feature type="domain" description="PAC" evidence="11">
    <location>
        <begin position="478"/>
        <end position="531"/>
    </location>
</feature>
<dbReference type="InterPro" id="IPR003661">
    <property type="entry name" value="HisK_dim/P_dom"/>
</dbReference>
<dbReference type="InterPro" id="IPR013655">
    <property type="entry name" value="PAS_fold_3"/>
</dbReference>
<evidence type="ECO:0000259" key="11">
    <source>
        <dbReference type="PROSITE" id="PS50113"/>
    </source>
</evidence>
<dbReference type="CDD" id="cd00082">
    <property type="entry name" value="HisKA"/>
    <property type="match status" value="1"/>
</dbReference>